<evidence type="ECO:0000313" key="4">
    <source>
        <dbReference type="Proteomes" id="UP001523550"/>
    </source>
</evidence>
<dbReference type="Gene3D" id="3.40.50.2000">
    <property type="entry name" value="Glycogen Phosphorylase B"/>
    <property type="match status" value="2"/>
</dbReference>
<protein>
    <submittedName>
        <fullName evidence="3">Glycosyltransferase involved in cell wall biosynthesis</fullName>
    </submittedName>
</protein>
<gene>
    <name evidence="3" type="ORF">J2T60_001882</name>
</gene>
<dbReference type="SUPFAM" id="SSF53756">
    <property type="entry name" value="UDP-Glycosyltransferase/glycogen phosphorylase"/>
    <property type="match status" value="1"/>
</dbReference>
<feature type="domain" description="Glycosyltransferase 2-like" evidence="2">
    <location>
        <begin position="388"/>
        <end position="515"/>
    </location>
</feature>
<accession>A0ABT1GD65</accession>
<feature type="domain" description="Glycosyl transferase family 1" evidence="1">
    <location>
        <begin position="175"/>
        <end position="337"/>
    </location>
</feature>
<reference evidence="3 4" key="1">
    <citation type="submission" date="2022-03" db="EMBL/GenBank/DDBJ databases">
        <title>Genomic Encyclopedia of Type Strains, Phase III (KMG-III): the genomes of soil and plant-associated and newly described type strains.</title>
        <authorList>
            <person name="Whitman W."/>
        </authorList>
    </citation>
    <scope>NUCLEOTIDE SEQUENCE [LARGE SCALE GENOMIC DNA]</scope>
    <source>
        <strain evidence="3 4">BSker1</strain>
    </source>
</reference>
<dbReference type="CDD" id="cd03801">
    <property type="entry name" value="GT4_PimA-like"/>
    <property type="match status" value="1"/>
</dbReference>
<dbReference type="Pfam" id="PF00535">
    <property type="entry name" value="Glycos_transf_2"/>
    <property type="match status" value="1"/>
</dbReference>
<proteinExistence type="predicted"/>
<keyword evidence="4" id="KW-1185">Reference proteome</keyword>
<organism evidence="3 4">
    <name type="scientific">Natronospira proteinivora</name>
    <dbReference type="NCBI Taxonomy" id="1807133"/>
    <lineage>
        <taxon>Bacteria</taxon>
        <taxon>Pseudomonadati</taxon>
        <taxon>Pseudomonadota</taxon>
        <taxon>Gammaproteobacteria</taxon>
        <taxon>Natronospirales</taxon>
        <taxon>Natronospiraceae</taxon>
        <taxon>Natronospira</taxon>
    </lineage>
</organism>
<dbReference type="InterPro" id="IPR001173">
    <property type="entry name" value="Glyco_trans_2-like"/>
</dbReference>
<dbReference type="EMBL" id="JALJYF010000002">
    <property type="protein sequence ID" value="MCP1727882.1"/>
    <property type="molecule type" value="Genomic_DNA"/>
</dbReference>
<dbReference type="CDD" id="cd00761">
    <property type="entry name" value="Glyco_tranf_GTA_type"/>
    <property type="match status" value="1"/>
</dbReference>
<dbReference type="Gene3D" id="3.90.550.10">
    <property type="entry name" value="Spore Coat Polysaccharide Biosynthesis Protein SpsA, Chain A"/>
    <property type="match status" value="1"/>
</dbReference>
<dbReference type="PANTHER" id="PTHR22916">
    <property type="entry name" value="GLYCOSYLTRANSFERASE"/>
    <property type="match status" value="1"/>
</dbReference>
<dbReference type="InterPro" id="IPR001296">
    <property type="entry name" value="Glyco_trans_1"/>
</dbReference>
<evidence type="ECO:0000313" key="3">
    <source>
        <dbReference type="EMBL" id="MCP1727882.1"/>
    </source>
</evidence>
<sequence length="762" mass="84899">MKRLLLAYRYCNFGGVTSVLKQRLPALRAAGWEVHCLFGRDDGGRPDLLRAGASQVDIVARGLADQFVTSAREGAYQALLVIDTPEVLSRAVSAGLPVCYEMHTSLPRGIRGLTAETLCGARRVVVPSDWSRRWLQLQYPPLPDEQISVCPNPVQLPVPADTQADTGAVPAFHAGQKPLLWVGKLGGGKQWQEMLHTAARVCRQRPETPVLVVTGGKLDSLRVGEFLARAEALGLSAHLQWLHNLSQSAMAELYRAVARARGVLLSCSRRESFCFTVHEAMWSGVPVVAAPAGAVREVLDSGCNALMYPPGDDRLAAEQILSLFSDQPLHERLAREGLATVRARFHPRQLLADYLALLDRLRPNPELAEEVAPFKDAPVSDEDRPRVSVVMTAWNAADSIEAAMRSVLEQSERDLELIVVDDASEDDTAGRVEAMAAEDGRVRLLRCGENRGTYWAKNLGLMMARGQYIALHDADDTSDPARLAVQIAELEEHPQAWICYVHWQRVDEHGEVLLNRGRQARPGYPSALFRRELIARVGFFDAVRVGADDEFQKRVRAVLGAEATRVVDRVLYWAPIAGDSLTGQNPVHLSLRDDSDPASYLSESRRAYIAAFNHWHRSGEQLLMPFPLRERYVVSPPSIRSEIFPPAYRVVVHLEAGDVSGQLLAARIRDWLARVDLLCLVTDNAVSLPDGLHDEPRLRLMPERPGEAEDKAWWFDEERVALCLYLHAGEEYHPNYVSRVLLSFMLGETRDELDWDVFFQGC</sequence>
<evidence type="ECO:0000259" key="2">
    <source>
        <dbReference type="Pfam" id="PF00535"/>
    </source>
</evidence>
<dbReference type="SUPFAM" id="SSF53448">
    <property type="entry name" value="Nucleotide-diphospho-sugar transferases"/>
    <property type="match status" value="1"/>
</dbReference>
<dbReference type="RefSeq" id="WP_253448874.1">
    <property type="nucleotide sequence ID" value="NZ_JALJYF010000002.1"/>
</dbReference>
<comment type="caution">
    <text evidence="3">The sequence shown here is derived from an EMBL/GenBank/DDBJ whole genome shotgun (WGS) entry which is preliminary data.</text>
</comment>
<dbReference type="Proteomes" id="UP001523550">
    <property type="component" value="Unassembled WGS sequence"/>
</dbReference>
<evidence type="ECO:0000259" key="1">
    <source>
        <dbReference type="Pfam" id="PF00534"/>
    </source>
</evidence>
<name>A0ABT1GD65_9GAMM</name>
<dbReference type="Pfam" id="PF00534">
    <property type="entry name" value="Glycos_transf_1"/>
    <property type="match status" value="1"/>
</dbReference>
<dbReference type="InterPro" id="IPR029044">
    <property type="entry name" value="Nucleotide-diphossugar_trans"/>
</dbReference>
<dbReference type="PANTHER" id="PTHR22916:SF3">
    <property type="entry name" value="UDP-GLCNAC:BETAGAL BETA-1,3-N-ACETYLGLUCOSAMINYLTRANSFERASE-LIKE PROTEIN 1"/>
    <property type="match status" value="1"/>
</dbReference>